<name>A0A4Y2LZ45_ARAVE</name>
<gene>
    <name evidence="1" type="ORF">AVEN_113439_1</name>
</gene>
<accession>A0A4Y2LZ45</accession>
<dbReference type="EMBL" id="BGPR01006491">
    <property type="protein sequence ID" value="GBN19430.1"/>
    <property type="molecule type" value="Genomic_DNA"/>
</dbReference>
<dbReference type="Proteomes" id="UP000499080">
    <property type="component" value="Unassembled WGS sequence"/>
</dbReference>
<dbReference type="InterPro" id="IPR036397">
    <property type="entry name" value="RNaseH_sf"/>
</dbReference>
<comment type="caution">
    <text evidence="1">The sequence shown here is derived from an EMBL/GenBank/DDBJ whole genome shotgun (WGS) entry which is preliminary data.</text>
</comment>
<dbReference type="OrthoDB" id="6437429at2759"/>
<keyword evidence="2" id="KW-1185">Reference proteome</keyword>
<dbReference type="PANTHER" id="PTHR47326:SF1">
    <property type="entry name" value="HTH PSQ-TYPE DOMAIN-CONTAINING PROTEIN"/>
    <property type="match status" value="1"/>
</dbReference>
<proteinExistence type="predicted"/>
<evidence type="ECO:0000313" key="2">
    <source>
        <dbReference type="Proteomes" id="UP000499080"/>
    </source>
</evidence>
<reference evidence="1 2" key="1">
    <citation type="journal article" date="2019" name="Sci. Rep.">
        <title>Orb-weaving spider Araneus ventricosus genome elucidates the spidroin gene catalogue.</title>
        <authorList>
            <person name="Kono N."/>
            <person name="Nakamura H."/>
            <person name="Ohtoshi R."/>
            <person name="Moran D.A.P."/>
            <person name="Shinohara A."/>
            <person name="Yoshida Y."/>
            <person name="Fujiwara M."/>
            <person name="Mori M."/>
            <person name="Tomita M."/>
            <person name="Arakawa K."/>
        </authorList>
    </citation>
    <scope>NUCLEOTIDE SEQUENCE [LARGE SCALE GENOMIC DNA]</scope>
</reference>
<protein>
    <submittedName>
        <fullName evidence="1">Uncharacterized protein</fullName>
    </submittedName>
</protein>
<evidence type="ECO:0000313" key="1">
    <source>
        <dbReference type="EMBL" id="GBN19430.1"/>
    </source>
</evidence>
<organism evidence="1 2">
    <name type="scientific">Araneus ventricosus</name>
    <name type="common">Orbweaver spider</name>
    <name type="synonym">Epeira ventricosa</name>
    <dbReference type="NCBI Taxonomy" id="182803"/>
    <lineage>
        <taxon>Eukaryota</taxon>
        <taxon>Metazoa</taxon>
        <taxon>Ecdysozoa</taxon>
        <taxon>Arthropoda</taxon>
        <taxon>Chelicerata</taxon>
        <taxon>Arachnida</taxon>
        <taxon>Araneae</taxon>
        <taxon>Araneomorphae</taxon>
        <taxon>Entelegynae</taxon>
        <taxon>Araneoidea</taxon>
        <taxon>Araneidae</taxon>
        <taxon>Araneus</taxon>
    </lineage>
</organism>
<dbReference type="Gene3D" id="3.30.420.10">
    <property type="entry name" value="Ribonuclease H-like superfamily/Ribonuclease H"/>
    <property type="match status" value="1"/>
</dbReference>
<dbReference type="GO" id="GO:0003676">
    <property type="term" value="F:nucleic acid binding"/>
    <property type="evidence" value="ECO:0007669"/>
    <property type="project" value="InterPro"/>
</dbReference>
<dbReference type="PANTHER" id="PTHR47326">
    <property type="entry name" value="TRANSPOSABLE ELEMENT TC3 TRANSPOSASE-LIKE PROTEIN"/>
    <property type="match status" value="1"/>
</dbReference>
<dbReference type="AlphaFoldDB" id="A0A4Y2LZ45"/>
<sequence>MHNRDIGPFFFTVKPTTAKVYLSVLELFIAPQLQFQPHVRPHQQDGTPQWCTVVREFLGDKVPDRWIGRDGSIQWPPRSPDITPLYFFSFGVT</sequence>